<evidence type="ECO:0000256" key="3">
    <source>
        <dbReference type="ARBA" id="ARBA00022989"/>
    </source>
</evidence>
<proteinExistence type="inferred from homology"/>
<evidence type="ECO:0000256" key="6">
    <source>
        <dbReference type="SAM" id="Phobius"/>
    </source>
</evidence>
<dbReference type="PANTHER" id="PTHR33048">
    <property type="entry name" value="PTH11-LIKE INTEGRAL MEMBRANE PROTEIN (AFU_ORTHOLOGUE AFUA_5G11245)"/>
    <property type="match status" value="1"/>
</dbReference>
<feature type="transmembrane region" description="Helical" evidence="6">
    <location>
        <begin position="135"/>
        <end position="156"/>
    </location>
</feature>
<evidence type="ECO:0000256" key="4">
    <source>
        <dbReference type="ARBA" id="ARBA00023136"/>
    </source>
</evidence>
<keyword evidence="4 6" id="KW-0472">Membrane</keyword>
<protein>
    <recommendedName>
        <fullName evidence="7">Rhodopsin domain-containing protein</fullName>
    </recommendedName>
</protein>
<reference evidence="8 9" key="1">
    <citation type="submission" date="2021-11" db="EMBL/GenBank/DDBJ databases">
        <title>Black yeast isolated from Biological Soil Crust.</title>
        <authorList>
            <person name="Kurbessoian T."/>
        </authorList>
    </citation>
    <scope>NUCLEOTIDE SEQUENCE [LARGE SCALE GENOMIC DNA]</scope>
    <source>
        <strain evidence="8 9">CCFEE 5522</strain>
    </source>
</reference>
<sequence>MADAIPIPAVLPPNHNIGLPLVYYTWTMLGVSTAFLAARLYAKIFRNRSIGLDDMTISFVWVCALLYSVCVTKAVHYGAGRHYLYLTPEKVLKIITWEYVGQLFLYLGPTCGRTSVGLYLLAIIGKSRHALKTPLWVAMGVQIVLNVIALAMLYGVCGSDISIIGNVKLTCYTSRKVGAFSYFVGALDVVTDAFLALAPTYMIWRLRTRPWVKYAAIALLSLTGLPMAAALWRTIEIRTIFRDNNWDFSYGIIQYFLASTLELNLIIIGASIPTLGPLFKRRHSVLHSTTTSSRDSGEGAEIRHNLGQALGMNFAHLGNTVTITAGPHASSQEEILPMKPLPNLIKASRRVVVEHEVIQTMPPYGGFAKY</sequence>
<dbReference type="PANTHER" id="PTHR33048:SF146">
    <property type="entry name" value="INTEGRAL MEMBRANE PROTEIN"/>
    <property type="match status" value="1"/>
</dbReference>
<feature type="transmembrane region" description="Helical" evidence="6">
    <location>
        <begin position="59"/>
        <end position="79"/>
    </location>
</feature>
<keyword evidence="3 6" id="KW-1133">Transmembrane helix</keyword>
<dbReference type="Pfam" id="PF20684">
    <property type="entry name" value="Fung_rhodopsin"/>
    <property type="match status" value="1"/>
</dbReference>
<dbReference type="Proteomes" id="UP001324427">
    <property type="component" value="Unassembled WGS sequence"/>
</dbReference>
<comment type="similarity">
    <text evidence="5">Belongs to the SAT4 family.</text>
</comment>
<name>A0AAV9JF54_9PEZI</name>
<comment type="caution">
    <text evidence="8">The sequence shown here is derived from an EMBL/GenBank/DDBJ whole genome shotgun (WGS) entry which is preliminary data.</text>
</comment>
<feature type="transmembrane region" description="Helical" evidence="6">
    <location>
        <begin position="211"/>
        <end position="232"/>
    </location>
</feature>
<gene>
    <name evidence="8" type="ORF">LTR36_004795</name>
</gene>
<dbReference type="GO" id="GO:0016020">
    <property type="term" value="C:membrane"/>
    <property type="evidence" value="ECO:0007669"/>
    <property type="project" value="UniProtKB-SubCell"/>
</dbReference>
<comment type="subcellular location">
    <subcellularLocation>
        <location evidence="1">Membrane</location>
        <topology evidence="1">Multi-pass membrane protein</topology>
    </subcellularLocation>
</comment>
<feature type="transmembrane region" description="Helical" evidence="6">
    <location>
        <begin position="21"/>
        <end position="38"/>
    </location>
</feature>
<keyword evidence="2 6" id="KW-0812">Transmembrane</keyword>
<evidence type="ECO:0000256" key="1">
    <source>
        <dbReference type="ARBA" id="ARBA00004141"/>
    </source>
</evidence>
<feature type="domain" description="Rhodopsin" evidence="7">
    <location>
        <begin position="38"/>
        <end position="281"/>
    </location>
</feature>
<evidence type="ECO:0000313" key="8">
    <source>
        <dbReference type="EMBL" id="KAK4543762.1"/>
    </source>
</evidence>
<feature type="transmembrane region" description="Helical" evidence="6">
    <location>
        <begin position="182"/>
        <end position="204"/>
    </location>
</feature>
<feature type="transmembrane region" description="Helical" evidence="6">
    <location>
        <begin position="252"/>
        <end position="272"/>
    </location>
</feature>
<evidence type="ECO:0000313" key="9">
    <source>
        <dbReference type="Proteomes" id="UP001324427"/>
    </source>
</evidence>
<dbReference type="AlphaFoldDB" id="A0AAV9JF54"/>
<evidence type="ECO:0000259" key="7">
    <source>
        <dbReference type="Pfam" id="PF20684"/>
    </source>
</evidence>
<dbReference type="EMBL" id="JAVFHQ010000029">
    <property type="protein sequence ID" value="KAK4543762.1"/>
    <property type="molecule type" value="Genomic_DNA"/>
</dbReference>
<evidence type="ECO:0000256" key="5">
    <source>
        <dbReference type="ARBA" id="ARBA00038359"/>
    </source>
</evidence>
<organism evidence="8 9">
    <name type="scientific">Oleoguttula mirabilis</name>
    <dbReference type="NCBI Taxonomy" id="1507867"/>
    <lineage>
        <taxon>Eukaryota</taxon>
        <taxon>Fungi</taxon>
        <taxon>Dikarya</taxon>
        <taxon>Ascomycota</taxon>
        <taxon>Pezizomycotina</taxon>
        <taxon>Dothideomycetes</taxon>
        <taxon>Dothideomycetidae</taxon>
        <taxon>Mycosphaerellales</taxon>
        <taxon>Teratosphaeriaceae</taxon>
        <taxon>Oleoguttula</taxon>
    </lineage>
</organism>
<dbReference type="InterPro" id="IPR049326">
    <property type="entry name" value="Rhodopsin_dom_fungi"/>
</dbReference>
<dbReference type="InterPro" id="IPR052337">
    <property type="entry name" value="SAT4-like"/>
</dbReference>
<accession>A0AAV9JF54</accession>
<keyword evidence="9" id="KW-1185">Reference proteome</keyword>
<feature type="transmembrane region" description="Helical" evidence="6">
    <location>
        <begin position="99"/>
        <end position="123"/>
    </location>
</feature>
<evidence type="ECO:0000256" key="2">
    <source>
        <dbReference type="ARBA" id="ARBA00022692"/>
    </source>
</evidence>